<dbReference type="Proteomes" id="UP001214250">
    <property type="component" value="Chromosome 2"/>
</dbReference>
<dbReference type="Pfam" id="PF08856">
    <property type="entry name" value="DUF1826"/>
    <property type="match status" value="1"/>
</dbReference>
<organism evidence="1 2">
    <name type="scientific">Lentisphaera profundi</name>
    <dbReference type="NCBI Taxonomy" id="1658616"/>
    <lineage>
        <taxon>Bacteria</taxon>
        <taxon>Pseudomonadati</taxon>
        <taxon>Lentisphaerota</taxon>
        <taxon>Lentisphaeria</taxon>
        <taxon>Lentisphaerales</taxon>
        <taxon>Lentisphaeraceae</taxon>
        <taxon>Lentisphaera</taxon>
    </lineage>
</organism>
<sequence>MVKTKSSWSQGYEIINDTVSLSSVRNLVVPQNDMRGTSFRHIETQNSDDKTYRLTARSVREIKAFATNALLSLGYNDFSTFDQIENLAEKMFIRLKTNYLKCRMDLVSSDSCKKFHMDNLMARAITTLIGPGTEYKFSKKPCQVYQVKTGDTIILKGGNYPGKKSKILHRSPKISHLGIERLVFVMDC</sequence>
<evidence type="ECO:0000313" key="1">
    <source>
        <dbReference type="EMBL" id="WDE97544.1"/>
    </source>
</evidence>
<gene>
    <name evidence="1" type="ORF">PQO03_17090</name>
</gene>
<dbReference type="InterPro" id="IPR014955">
    <property type="entry name" value="DUF1826"/>
</dbReference>
<protein>
    <submittedName>
        <fullName evidence="1">DUF1826 domain-containing protein</fullName>
    </submittedName>
</protein>
<reference evidence="1 2" key="1">
    <citation type="submission" date="2023-02" db="EMBL/GenBank/DDBJ databases">
        <title>Genome sequence of Lentisphaera profundi SAORIC-696.</title>
        <authorList>
            <person name="Kim e."/>
            <person name="Cho J.-C."/>
            <person name="Choi A."/>
            <person name="Kang I."/>
        </authorList>
    </citation>
    <scope>NUCLEOTIDE SEQUENCE [LARGE SCALE GENOMIC DNA]</scope>
    <source>
        <strain evidence="1 2">SAORIC-696</strain>
    </source>
</reference>
<dbReference type="RefSeq" id="WP_274151999.1">
    <property type="nucleotide sequence ID" value="NZ_CP117812.1"/>
</dbReference>
<dbReference type="EMBL" id="CP117812">
    <property type="protein sequence ID" value="WDE97544.1"/>
    <property type="molecule type" value="Genomic_DNA"/>
</dbReference>
<evidence type="ECO:0000313" key="2">
    <source>
        <dbReference type="Proteomes" id="UP001214250"/>
    </source>
</evidence>
<name>A0ABY7VWA6_9BACT</name>
<keyword evidence="2" id="KW-1185">Reference proteome</keyword>
<accession>A0ABY7VWA6</accession>
<proteinExistence type="predicted"/>